<sequence>MHTIRTLSGSTRDEALDPAHRSVNYDDDGAVRTVTTRSRQIWLCRPEAFDFDDSTFSNPDTGEAFSRIIRFIQDLPGEELTALKNPDTSSVHTPLRDMVYDMWNHVFWDVAQFLGQVNCNTGTFCPPAHEILAISYPETPVEVGRMQRVAQLQSDCNLMIGAVYVAPGVRLRFLVGQPDQESFMESTFNSEAFGPDVLVDATKVTGCYNEPYVHWVRRNRNIQVFLEGQPDQPKGGLAAVFVYGKCQYQPENMAHPCTHSCDCGEVEEDDEGDEGDEQNERNDDDNNERKREDGQ</sequence>
<feature type="compositionally biased region" description="Basic and acidic residues" evidence="1">
    <location>
        <begin position="11"/>
        <end position="21"/>
    </location>
</feature>
<evidence type="ECO:0000256" key="1">
    <source>
        <dbReference type="SAM" id="MobiDB-lite"/>
    </source>
</evidence>
<evidence type="ECO:0000313" key="3">
    <source>
        <dbReference type="Proteomes" id="UP000775872"/>
    </source>
</evidence>
<organism evidence="2 3">
    <name type="scientific">Clonostachys solani</name>
    <dbReference type="NCBI Taxonomy" id="160281"/>
    <lineage>
        <taxon>Eukaryota</taxon>
        <taxon>Fungi</taxon>
        <taxon>Dikarya</taxon>
        <taxon>Ascomycota</taxon>
        <taxon>Pezizomycotina</taxon>
        <taxon>Sordariomycetes</taxon>
        <taxon>Hypocreomycetidae</taxon>
        <taxon>Hypocreales</taxon>
        <taxon>Bionectriaceae</taxon>
        <taxon>Clonostachys</taxon>
    </lineage>
</organism>
<dbReference type="AlphaFoldDB" id="A0A9N9ZJ25"/>
<reference evidence="3" key="1">
    <citation type="submission" date="2019-06" db="EMBL/GenBank/DDBJ databases">
        <authorList>
            <person name="Broberg M."/>
        </authorList>
    </citation>
    <scope>NUCLEOTIDE SEQUENCE [LARGE SCALE GENOMIC DNA]</scope>
</reference>
<feature type="region of interest" description="Disordered" evidence="1">
    <location>
        <begin position="1"/>
        <end position="21"/>
    </location>
</feature>
<evidence type="ECO:0000313" key="2">
    <source>
        <dbReference type="EMBL" id="CAH0056105.1"/>
    </source>
</evidence>
<name>A0A9N9ZJ25_9HYPO</name>
<accession>A0A9N9ZJ25</accession>
<keyword evidence="3" id="KW-1185">Reference proteome</keyword>
<feature type="compositionally biased region" description="Acidic residues" evidence="1">
    <location>
        <begin position="264"/>
        <end position="286"/>
    </location>
</feature>
<gene>
    <name evidence="2" type="ORF">CSOL1703_00006040</name>
</gene>
<proteinExistence type="predicted"/>
<dbReference type="EMBL" id="CABFOC020000063">
    <property type="protein sequence ID" value="CAH0056105.1"/>
    <property type="molecule type" value="Genomic_DNA"/>
</dbReference>
<feature type="region of interest" description="Disordered" evidence="1">
    <location>
        <begin position="261"/>
        <end position="295"/>
    </location>
</feature>
<reference evidence="2 3" key="2">
    <citation type="submission" date="2021-10" db="EMBL/GenBank/DDBJ databases">
        <authorList>
            <person name="Piombo E."/>
        </authorList>
    </citation>
    <scope>NUCLEOTIDE SEQUENCE [LARGE SCALE GENOMIC DNA]</scope>
</reference>
<comment type="caution">
    <text evidence="2">The sequence shown here is derived from an EMBL/GenBank/DDBJ whole genome shotgun (WGS) entry which is preliminary data.</text>
</comment>
<dbReference type="OrthoDB" id="5118255at2759"/>
<protein>
    <submittedName>
        <fullName evidence="2">Uncharacterized protein</fullName>
    </submittedName>
</protein>
<dbReference type="Proteomes" id="UP000775872">
    <property type="component" value="Unassembled WGS sequence"/>
</dbReference>
<feature type="compositionally biased region" description="Polar residues" evidence="1">
    <location>
        <begin position="1"/>
        <end position="10"/>
    </location>
</feature>